<sequence>MEASTATTPPESGQPGGWPPDSRHMMNTG</sequence>
<comment type="caution">
    <text evidence="2">The sequence shown here is derived from an EMBL/GenBank/DDBJ whole genome shotgun (WGS) entry which is preliminary data.</text>
</comment>
<protein>
    <submittedName>
        <fullName evidence="2">Uncharacterized protein</fullName>
    </submittedName>
</protein>
<organism evidence="2 3">
    <name type="scientific">Trifolium medium</name>
    <dbReference type="NCBI Taxonomy" id="97028"/>
    <lineage>
        <taxon>Eukaryota</taxon>
        <taxon>Viridiplantae</taxon>
        <taxon>Streptophyta</taxon>
        <taxon>Embryophyta</taxon>
        <taxon>Tracheophyta</taxon>
        <taxon>Spermatophyta</taxon>
        <taxon>Magnoliopsida</taxon>
        <taxon>eudicotyledons</taxon>
        <taxon>Gunneridae</taxon>
        <taxon>Pentapetalae</taxon>
        <taxon>rosids</taxon>
        <taxon>fabids</taxon>
        <taxon>Fabales</taxon>
        <taxon>Fabaceae</taxon>
        <taxon>Papilionoideae</taxon>
        <taxon>50 kb inversion clade</taxon>
        <taxon>NPAAA clade</taxon>
        <taxon>Hologalegina</taxon>
        <taxon>IRL clade</taxon>
        <taxon>Trifolieae</taxon>
        <taxon>Trifolium</taxon>
    </lineage>
</organism>
<evidence type="ECO:0000313" key="3">
    <source>
        <dbReference type="Proteomes" id="UP000265520"/>
    </source>
</evidence>
<dbReference type="EMBL" id="LXQA010298402">
    <property type="protein sequence ID" value="MCI41958.1"/>
    <property type="molecule type" value="Genomic_DNA"/>
</dbReference>
<evidence type="ECO:0000313" key="2">
    <source>
        <dbReference type="EMBL" id="MCI41958.1"/>
    </source>
</evidence>
<dbReference type="Proteomes" id="UP000265520">
    <property type="component" value="Unassembled WGS sequence"/>
</dbReference>
<dbReference type="AlphaFoldDB" id="A0A392RZA7"/>
<keyword evidence="3" id="KW-1185">Reference proteome</keyword>
<name>A0A392RZA7_9FABA</name>
<evidence type="ECO:0000256" key="1">
    <source>
        <dbReference type="SAM" id="MobiDB-lite"/>
    </source>
</evidence>
<proteinExistence type="predicted"/>
<accession>A0A392RZA7</accession>
<reference evidence="2 3" key="1">
    <citation type="journal article" date="2018" name="Front. Plant Sci.">
        <title>Red Clover (Trifolium pratense) and Zigzag Clover (T. medium) - A Picture of Genomic Similarities and Differences.</title>
        <authorList>
            <person name="Dluhosova J."/>
            <person name="Istvanek J."/>
            <person name="Nedelnik J."/>
            <person name="Repkova J."/>
        </authorList>
    </citation>
    <scope>NUCLEOTIDE SEQUENCE [LARGE SCALE GENOMIC DNA]</scope>
    <source>
        <strain evidence="3">cv. 10/8</strain>
        <tissue evidence="2">Leaf</tissue>
    </source>
</reference>
<feature type="compositionally biased region" description="Polar residues" evidence="1">
    <location>
        <begin position="1"/>
        <end position="11"/>
    </location>
</feature>
<feature type="region of interest" description="Disordered" evidence="1">
    <location>
        <begin position="1"/>
        <end position="29"/>
    </location>
</feature>